<dbReference type="InterPro" id="IPR036249">
    <property type="entry name" value="Thioredoxin-like_sf"/>
</dbReference>
<sequence>METGAQDTTRESRDPGRRRRRTRWILVSIGAAAAAGIAAAAVWMHVSAPTLQGAVVTPPAPVSDFTLLDQDRRPIRLSQFRGRAVALTFLYTHCPDVCPLIATRMHEAYLQLGNAAGRAAFIAVSVDPAGDTPGAVREFLAIHHLERELHYLSGSFAELRPVWANYYVGTDARGAAPRAAGGPAGAPVDHTAIVYVIDPRGRLRVFLPGNFESRDLALDLKILASDAAR</sequence>
<evidence type="ECO:0000256" key="1">
    <source>
        <dbReference type="ARBA" id="ARBA00010996"/>
    </source>
</evidence>
<evidence type="ECO:0000259" key="6">
    <source>
        <dbReference type="PROSITE" id="PS51352"/>
    </source>
</evidence>
<feature type="transmembrane region" description="Helical" evidence="5">
    <location>
        <begin position="24"/>
        <end position="46"/>
    </location>
</feature>
<dbReference type="InterPro" id="IPR013766">
    <property type="entry name" value="Thioredoxin_domain"/>
</dbReference>
<dbReference type="Pfam" id="PF02630">
    <property type="entry name" value="SCO1-SenC"/>
    <property type="match status" value="1"/>
</dbReference>
<keyword evidence="2 3" id="KW-0186">Copper</keyword>
<evidence type="ECO:0000256" key="2">
    <source>
        <dbReference type="ARBA" id="ARBA00023008"/>
    </source>
</evidence>
<dbReference type="CDD" id="cd02968">
    <property type="entry name" value="SCO"/>
    <property type="match status" value="1"/>
</dbReference>
<evidence type="ECO:0000256" key="3">
    <source>
        <dbReference type="PIRSR" id="PIRSR603782-1"/>
    </source>
</evidence>
<protein>
    <submittedName>
        <fullName evidence="7">SCO family protein</fullName>
    </submittedName>
</protein>
<dbReference type="Gene3D" id="3.40.30.10">
    <property type="entry name" value="Glutaredoxin"/>
    <property type="match status" value="1"/>
</dbReference>
<dbReference type="Proteomes" id="UP000318509">
    <property type="component" value="Unassembled WGS sequence"/>
</dbReference>
<proteinExistence type="inferred from homology"/>
<feature type="disulfide bond" description="Redox-active" evidence="4">
    <location>
        <begin position="94"/>
        <end position="98"/>
    </location>
</feature>
<keyword evidence="4" id="KW-1015">Disulfide bond</keyword>
<keyword evidence="5" id="KW-1133">Transmembrane helix</keyword>
<reference evidence="7 8" key="1">
    <citation type="journal article" date="2019" name="Nat. Microbiol.">
        <title>Mediterranean grassland soil C-N compound turnover is dependent on rainfall and depth, and is mediated by genomically divergent microorganisms.</title>
        <authorList>
            <person name="Diamond S."/>
            <person name="Andeer P.F."/>
            <person name="Li Z."/>
            <person name="Crits-Christoph A."/>
            <person name="Burstein D."/>
            <person name="Anantharaman K."/>
            <person name="Lane K.R."/>
            <person name="Thomas B.C."/>
            <person name="Pan C."/>
            <person name="Northen T.R."/>
            <person name="Banfield J.F."/>
        </authorList>
    </citation>
    <scope>NUCLEOTIDE SEQUENCE [LARGE SCALE GENOMIC DNA]</scope>
    <source>
        <strain evidence="7">NP_3</strain>
    </source>
</reference>
<evidence type="ECO:0000313" key="8">
    <source>
        <dbReference type="Proteomes" id="UP000318509"/>
    </source>
</evidence>
<gene>
    <name evidence="7" type="ORF">E6H00_08835</name>
</gene>
<keyword evidence="5" id="KW-0472">Membrane</keyword>
<keyword evidence="5" id="KW-0812">Transmembrane</keyword>
<feature type="binding site" evidence="3">
    <location>
        <position position="94"/>
    </location>
    <ligand>
        <name>Cu cation</name>
        <dbReference type="ChEBI" id="CHEBI:23378"/>
    </ligand>
</feature>
<keyword evidence="3" id="KW-0479">Metal-binding</keyword>
<dbReference type="SUPFAM" id="SSF52833">
    <property type="entry name" value="Thioredoxin-like"/>
    <property type="match status" value="1"/>
</dbReference>
<feature type="binding site" evidence="3">
    <location>
        <position position="98"/>
    </location>
    <ligand>
        <name>Cu cation</name>
        <dbReference type="ChEBI" id="CHEBI:23378"/>
    </ligand>
</feature>
<name>A0A537K2V6_9BACT</name>
<evidence type="ECO:0000256" key="4">
    <source>
        <dbReference type="PIRSR" id="PIRSR603782-2"/>
    </source>
</evidence>
<feature type="domain" description="Thioredoxin" evidence="6">
    <location>
        <begin position="56"/>
        <end position="228"/>
    </location>
</feature>
<dbReference type="PANTHER" id="PTHR12151:SF25">
    <property type="entry name" value="LINALOOL DEHYDRATASE_ISOMERASE DOMAIN-CONTAINING PROTEIN"/>
    <property type="match status" value="1"/>
</dbReference>
<dbReference type="AlphaFoldDB" id="A0A537K2V6"/>
<dbReference type="PROSITE" id="PS51352">
    <property type="entry name" value="THIOREDOXIN_2"/>
    <property type="match status" value="1"/>
</dbReference>
<evidence type="ECO:0000313" key="7">
    <source>
        <dbReference type="EMBL" id="TMI89846.1"/>
    </source>
</evidence>
<dbReference type="PANTHER" id="PTHR12151">
    <property type="entry name" value="ELECTRON TRANSPORT PROTIN SCO1/SENC FAMILY MEMBER"/>
    <property type="match status" value="1"/>
</dbReference>
<organism evidence="7 8">
    <name type="scientific">Candidatus Segetimicrobium genomatis</name>
    <dbReference type="NCBI Taxonomy" id="2569760"/>
    <lineage>
        <taxon>Bacteria</taxon>
        <taxon>Bacillati</taxon>
        <taxon>Candidatus Sysuimicrobiota</taxon>
        <taxon>Candidatus Sysuimicrobiia</taxon>
        <taxon>Candidatus Sysuimicrobiales</taxon>
        <taxon>Candidatus Segetimicrobiaceae</taxon>
        <taxon>Candidatus Segetimicrobium</taxon>
    </lineage>
</organism>
<dbReference type="GO" id="GO:0046872">
    <property type="term" value="F:metal ion binding"/>
    <property type="evidence" value="ECO:0007669"/>
    <property type="project" value="UniProtKB-KW"/>
</dbReference>
<comment type="similarity">
    <text evidence="1">Belongs to the SCO1/2 family.</text>
</comment>
<feature type="binding site" evidence="3">
    <location>
        <position position="190"/>
    </location>
    <ligand>
        <name>Cu cation</name>
        <dbReference type="ChEBI" id="CHEBI:23378"/>
    </ligand>
</feature>
<accession>A0A537K2V6</accession>
<dbReference type="EMBL" id="VBAK01000118">
    <property type="protein sequence ID" value="TMI89846.1"/>
    <property type="molecule type" value="Genomic_DNA"/>
</dbReference>
<comment type="caution">
    <text evidence="7">The sequence shown here is derived from an EMBL/GenBank/DDBJ whole genome shotgun (WGS) entry which is preliminary data.</text>
</comment>
<evidence type="ECO:0000256" key="5">
    <source>
        <dbReference type="SAM" id="Phobius"/>
    </source>
</evidence>
<dbReference type="InterPro" id="IPR003782">
    <property type="entry name" value="SCO1/SenC"/>
</dbReference>